<name>A0AAE3H2N7_9BACT</name>
<dbReference type="Gene3D" id="2.60.120.200">
    <property type="match status" value="1"/>
</dbReference>
<gene>
    <name evidence="1" type="ORF">EGI31_13515</name>
</gene>
<dbReference type="InterPro" id="IPR013320">
    <property type="entry name" value="ConA-like_dom_sf"/>
</dbReference>
<dbReference type="AlphaFoldDB" id="A0AAE3H2N7"/>
<sequence>MKRHLLFILVLISELAKAQQPPVKINGIPQLLYWENSPISVSLKAGVLEIEAGAKTDMFRDPNVTYNTDNAPKLMFVPDKDFVLSATIEHSFVNKWDAGALVMKADSLNWIKFCFERDYLGYRRIVSVVTKDVSDDANAQSVNENFAHFKIAKADNVVTLYVSTDGKKWLLIRHLQFNTDKEIKVGFLAQSPVGQRCKVKFSNIKYEAKKIKDPYAGN</sequence>
<comment type="caution">
    <text evidence="1">The sequence shown here is derived from an EMBL/GenBank/DDBJ whole genome shotgun (WGS) entry which is preliminary data.</text>
</comment>
<accession>A0AAE3H2N7</accession>
<dbReference type="GO" id="GO:0004553">
    <property type="term" value="F:hydrolase activity, hydrolyzing O-glycosyl compounds"/>
    <property type="evidence" value="ECO:0007669"/>
    <property type="project" value="UniProtKB-ARBA"/>
</dbReference>
<protein>
    <submittedName>
        <fullName evidence="1">DUF1349 domain-containing protein</fullName>
    </submittedName>
</protein>
<dbReference type="Pfam" id="PF07081">
    <property type="entry name" value="DUF1349"/>
    <property type="match status" value="1"/>
</dbReference>
<dbReference type="EMBL" id="RJUF01000049">
    <property type="protein sequence ID" value="MCP9763969.1"/>
    <property type="molecule type" value="Genomic_DNA"/>
</dbReference>
<dbReference type="PANTHER" id="PTHR35332:SF2">
    <property type="entry name" value="REGULATION OF ENOLASE PROTEIN 1"/>
    <property type="match status" value="1"/>
</dbReference>
<proteinExistence type="predicted"/>
<evidence type="ECO:0000313" key="2">
    <source>
        <dbReference type="Proteomes" id="UP001204144"/>
    </source>
</evidence>
<dbReference type="SUPFAM" id="SSF49899">
    <property type="entry name" value="Concanavalin A-like lectins/glucanases"/>
    <property type="match status" value="1"/>
</dbReference>
<keyword evidence="2" id="KW-1185">Reference proteome</keyword>
<dbReference type="GO" id="GO:0005975">
    <property type="term" value="P:carbohydrate metabolic process"/>
    <property type="evidence" value="ECO:0007669"/>
    <property type="project" value="UniProtKB-ARBA"/>
</dbReference>
<dbReference type="Proteomes" id="UP001204144">
    <property type="component" value="Unassembled WGS sequence"/>
</dbReference>
<dbReference type="InterPro" id="IPR009784">
    <property type="entry name" value="DUF1349"/>
</dbReference>
<evidence type="ECO:0000313" key="1">
    <source>
        <dbReference type="EMBL" id="MCP9763969.1"/>
    </source>
</evidence>
<dbReference type="RefSeq" id="WP_255037730.1">
    <property type="nucleotide sequence ID" value="NZ_RJUF01000049.1"/>
</dbReference>
<reference evidence="1 2" key="1">
    <citation type="submission" date="2018-11" db="EMBL/GenBank/DDBJ databases">
        <title>Novel bacteria species description.</title>
        <authorList>
            <person name="Han J.-H."/>
        </authorList>
    </citation>
    <scope>NUCLEOTIDE SEQUENCE [LARGE SCALE GENOMIC DNA]</scope>
    <source>
        <strain evidence="1 2">KCTC23259</strain>
    </source>
</reference>
<dbReference type="PANTHER" id="PTHR35332">
    <property type="entry name" value="REGULATION OF ENOLASE PROTEIN 1"/>
    <property type="match status" value="1"/>
</dbReference>
<organism evidence="1 2">
    <name type="scientific">Lacihabitans soyangensis</name>
    <dbReference type="NCBI Taxonomy" id="869394"/>
    <lineage>
        <taxon>Bacteria</taxon>
        <taxon>Pseudomonadati</taxon>
        <taxon>Bacteroidota</taxon>
        <taxon>Cytophagia</taxon>
        <taxon>Cytophagales</taxon>
        <taxon>Leadbetterellaceae</taxon>
        <taxon>Lacihabitans</taxon>
    </lineage>
</organism>